<proteinExistence type="predicted"/>
<evidence type="ECO:0000313" key="2">
    <source>
        <dbReference type="EMBL" id="OGE65568.1"/>
    </source>
</evidence>
<name>A0A1F5MJP4_9BACT</name>
<dbReference type="AlphaFoldDB" id="A0A1F5MJP4"/>
<organism evidence="2 3">
    <name type="scientific">Candidatus Daviesbacteria bacterium RIFCSPLOWO2_01_FULL_40_24</name>
    <dbReference type="NCBI Taxonomy" id="1797787"/>
    <lineage>
        <taxon>Bacteria</taxon>
        <taxon>Candidatus Daviesiibacteriota</taxon>
    </lineage>
</organism>
<reference evidence="2 3" key="1">
    <citation type="journal article" date="2016" name="Nat. Commun.">
        <title>Thousands of microbial genomes shed light on interconnected biogeochemical processes in an aquifer system.</title>
        <authorList>
            <person name="Anantharaman K."/>
            <person name="Brown C.T."/>
            <person name="Hug L.A."/>
            <person name="Sharon I."/>
            <person name="Castelle C.J."/>
            <person name="Probst A.J."/>
            <person name="Thomas B.C."/>
            <person name="Singh A."/>
            <person name="Wilkins M.J."/>
            <person name="Karaoz U."/>
            <person name="Brodie E.L."/>
            <person name="Williams K.H."/>
            <person name="Hubbard S.S."/>
            <person name="Banfield J.F."/>
        </authorList>
    </citation>
    <scope>NUCLEOTIDE SEQUENCE [LARGE SCALE GENOMIC DNA]</scope>
</reference>
<accession>A0A1F5MJP4</accession>
<comment type="caution">
    <text evidence="2">The sequence shown here is derived from an EMBL/GenBank/DDBJ whole genome shotgun (WGS) entry which is preliminary data.</text>
</comment>
<dbReference type="Pfam" id="PF13374">
    <property type="entry name" value="TPR_10"/>
    <property type="match status" value="1"/>
</dbReference>
<dbReference type="Gene3D" id="1.25.40.10">
    <property type="entry name" value="Tetratricopeptide repeat domain"/>
    <property type="match status" value="1"/>
</dbReference>
<sequence length="236" mass="26383">MVTSKKGRELHSKAEVAKESGQFQQALEYCDQATIAYSEDGDLLGLAEIQSSRFATFKHLYQATKKPEFLVLAKHAVLSSVEVAKMSGVSESLAIPYHNLGKYYSEAGEYKEAAKAFKMAVEYIKSSPPERHNRPAVIADFVGHQFAAEYLTGDKSAIGQAEEALRDLEESVELSRYNKDVWLSGAHLRLAKMLKSDNPEKAKLHLMEAKKIIDSNSDLVLRKQQLLEIESEFDLV</sequence>
<dbReference type="SUPFAM" id="SSF48452">
    <property type="entry name" value="TPR-like"/>
    <property type="match status" value="1"/>
</dbReference>
<dbReference type="InterPro" id="IPR011990">
    <property type="entry name" value="TPR-like_helical_dom_sf"/>
</dbReference>
<dbReference type="Proteomes" id="UP000178017">
    <property type="component" value="Unassembled WGS sequence"/>
</dbReference>
<gene>
    <name evidence="2" type="ORF">A3B49_02010</name>
</gene>
<dbReference type="InterPro" id="IPR019734">
    <property type="entry name" value="TPR_rpt"/>
</dbReference>
<protein>
    <submittedName>
        <fullName evidence="2">Uncharacterized protein</fullName>
    </submittedName>
</protein>
<feature type="repeat" description="TPR" evidence="1">
    <location>
        <begin position="94"/>
        <end position="127"/>
    </location>
</feature>
<evidence type="ECO:0000256" key="1">
    <source>
        <dbReference type="PROSITE-ProRule" id="PRU00339"/>
    </source>
</evidence>
<dbReference type="EMBL" id="MFDO01000016">
    <property type="protein sequence ID" value="OGE65568.1"/>
    <property type="molecule type" value="Genomic_DNA"/>
</dbReference>
<dbReference type="SMART" id="SM00028">
    <property type="entry name" value="TPR"/>
    <property type="match status" value="2"/>
</dbReference>
<keyword evidence="1" id="KW-0802">TPR repeat</keyword>
<dbReference type="PROSITE" id="PS50005">
    <property type="entry name" value="TPR"/>
    <property type="match status" value="1"/>
</dbReference>
<evidence type="ECO:0000313" key="3">
    <source>
        <dbReference type="Proteomes" id="UP000178017"/>
    </source>
</evidence>